<dbReference type="SUPFAM" id="SSF51735">
    <property type="entry name" value="NAD(P)-binding Rossmann-fold domains"/>
    <property type="match status" value="1"/>
</dbReference>
<evidence type="ECO:0000256" key="1">
    <source>
        <dbReference type="ARBA" id="ARBA00001947"/>
    </source>
</evidence>
<protein>
    <recommendedName>
        <fullName evidence="8">Enoyl reductase (ER) domain-containing protein</fullName>
    </recommendedName>
</protein>
<keyword evidence="4 7" id="KW-0862">Zinc</keyword>
<dbReference type="Gene3D" id="3.90.180.10">
    <property type="entry name" value="Medium-chain alcohol dehydrogenases, catalytic domain"/>
    <property type="match status" value="1"/>
</dbReference>
<evidence type="ECO:0000256" key="7">
    <source>
        <dbReference type="RuleBase" id="RU361277"/>
    </source>
</evidence>
<evidence type="ECO:0000256" key="3">
    <source>
        <dbReference type="ARBA" id="ARBA00022723"/>
    </source>
</evidence>
<accession>A0A818W9E7</accession>
<dbReference type="InterPro" id="IPR020843">
    <property type="entry name" value="ER"/>
</dbReference>
<dbReference type="InterPro" id="IPR011032">
    <property type="entry name" value="GroES-like_sf"/>
</dbReference>
<evidence type="ECO:0000313" key="9">
    <source>
        <dbReference type="EMBL" id="CAF3721408.1"/>
    </source>
</evidence>
<dbReference type="InterPro" id="IPR002328">
    <property type="entry name" value="ADH_Zn_CS"/>
</dbReference>
<dbReference type="EMBL" id="CAJOBD010000803">
    <property type="protein sequence ID" value="CAF3721408.1"/>
    <property type="molecule type" value="Genomic_DNA"/>
</dbReference>
<dbReference type="Gene3D" id="3.40.50.720">
    <property type="entry name" value="NAD(P)-binding Rossmann-like Domain"/>
    <property type="match status" value="1"/>
</dbReference>
<evidence type="ECO:0000313" key="10">
    <source>
        <dbReference type="Proteomes" id="UP000663836"/>
    </source>
</evidence>
<dbReference type="PANTHER" id="PTHR42940:SF8">
    <property type="entry name" value="VACUOLAR PROTEIN SORTING-ASSOCIATED PROTEIN 11"/>
    <property type="match status" value="1"/>
</dbReference>
<comment type="caution">
    <text evidence="9">The sequence shown here is derived from an EMBL/GenBank/DDBJ whole genome shotgun (WGS) entry which is preliminary data.</text>
</comment>
<proteinExistence type="inferred from homology"/>
<dbReference type="PANTHER" id="PTHR42940">
    <property type="entry name" value="ALCOHOL DEHYDROGENASE 1-RELATED"/>
    <property type="match status" value="1"/>
</dbReference>
<dbReference type="Pfam" id="PF08240">
    <property type="entry name" value="ADH_N"/>
    <property type="match status" value="1"/>
</dbReference>
<dbReference type="SMART" id="SM00829">
    <property type="entry name" value="PKS_ER"/>
    <property type="match status" value="1"/>
</dbReference>
<feature type="domain" description="Enoyl reductase (ER)" evidence="8">
    <location>
        <begin position="11"/>
        <end position="352"/>
    </location>
</feature>
<dbReference type="FunFam" id="3.40.50.720:FF:000039">
    <property type="entry name" value="Alcohol dehydrogenase AdhP"/>
    <property type="match status" value="1"/>
</dbReference>
<dbReference type="Proteomes" id="UP000663836">
    <property type="component" value="Unassembled WGS sequence"/>
</dbReference>
<comment type="similarity">
    <text evidence="2 7">Belongs to the zinc-containing alcohol dehydrogenase family.</text>
</comment>
<dbReference type="InterPro" id="IPR013154">
    <property type="entry name" value="ADH-like_N"/>
</dbReference>
<organism evidence="9 10">
    <name type="scientific">Rotaria sordida</name>
    <dbReference type="NCBI Taxonomy" id="392033"/>
    <lineage>
        <taxon>Eukaryota</taxon>
        <taxon>Metazoa</taxon>
        <taxon>Spiralia</taxon>
        <taxon>Gnathifera</taxon>
        <taxon>Rotifera</taxon>
        <taxon>Eurotatoria</taxon>
        <taxon>Bdelloidea</taxon>
        <taxon>Philodinida</taxon>
        <taxon>Philodinidae</taxon>
        <taxon>Rotaria</taxon>
    </lineage>
</organism>
<dbReference type="CDD" id="cd08297">
    <property type="entry name" value="CAD3"/>
    <property type="match status" value="1"/>
</dbReference>
<gene>
    <name evidence="9" type="ORF">JBS370_LOCUS10817</name>
</gene>
<dbReference type="GO" id="GO:0008270">
    <property type="term" value="F:zinc ion binding"/>
    <property type="evidence" value="ECO:0007669"/>
    <property type="project" value="InterPro"/>
</dbReference>
<evidence type="ECO:0000256" key="2">
    <source>
        <dbReference type="ARBA" id="ARBA00008072"/>
    </source>
</evidence>
<keyword evidence="3 7" id="KW-0479">Metal-binding</keyword>
<dbReference type="AlphaFoldDB" id="A0A818W9E7"/>
<evidence type="ECO:0000256" key="5">
    <source>
        <dbReference type="ARBA" id="ARBA00023002"/>
    </source>
</evidence>
<reference evidence="9" key="1">
    <citation type="submission" date="2021-02" db="EMBL/GenBank/DDBJ databases">
        <authorList>
            <person name="Nowell W R."/>
        </authorList>
    </citation>
    <scope>NUCLEOTIDE SEQUENCE</scope>
</reference>
<evidence type="ECO:0000256" key="4">
    <source>
        <dbReference type="ARBA" id="ARBA00022833"/>
    </source>
</evidence>
<dbReference type="PROSITE" id="PS00059">
    <property type="entry name" value="ADH_ZINC"/>
    <property type="match status" value="1"/>
</dbReference>
<dbReference type="InterPro" id="IPR013149">
    <property type="entry name" value="ADH-like_C"/>
</dbReference>
<comment type="cofactor">
    <cofactor evidence="1 7">
        <name>Zn(2+)</name>
        <dbReference type="ChEBI" id="CHEBI:29105"/>
    </cofactor>
</comment>
<dbReference type="SUPFAM" id="SSF50129">
    <property type="entry name" value="GroES-like"/>
    <property type="match status" value="1"/>
</dbReference>
<dbReference type="InterPro" id="IPR036291">
    <property type="entry name" value="NAD(P)-bd_dom_sf"/>
</dbReference>
<dbReference type="Pfam" id="PF00107">
    <property type="entry name" value="ADH_zinc_N"/>
    <property type="match status" value="1"/>
</dbReference>
<evidence type="ECO:0000259" key="8">
    <source>
        <dbReference type="SMART" id="SM00829"/>
    </source>
</evidence>
<dbReference type="GO" id="GO:0016491">
    <property type="term" value="F:oxidoreductase activity"/>
    <property type="evidence" value="ECO:0007669"/>
    <property type="project" value="UniProtKB-KW"/>
</dbReference>
<sequence>MMKAAVITEYGALLEIKQVPIPQPGPNDVLVKLIACGICHSDLHGACGDFHIKPPLPLILGHEGVGRIVEFGANVTPERYHLKLGDLIGIQFLQGTCLKCEFCLDGRETLCNTKIATGVTRSGAFAEYALMNADFAAKLPDGMDPFKAAPLYCAGVTMYKALKVSQARSNDWISIVGVGGSLGIKYAKAMGFRVIGIVAEKDQATTDLALEMGADEAIVTSPFLIQSLVYNGPGDQHSDFVKEKTNGGVQAAIVAVPLISAYEQALQSLKPGGCLVLVGIPAEKLSIAVNECIGKQIRIVGSLVGTRNDLQEALDMARKHNIECRVQTCQLEQINEVFDNMKNCRLTGRMAIDFTTNSK</sequence>
<keyword evidence="6" id="KW-0520">NAD</keyword>
<name>A0A818W9E7_9BILA</name>
<keyword evidence="5" id="KW-0560">Oxidoreductase</keyword>
<evidence type="ECO:0000256" key="6">
    <source>
        <dbReference type="ARBA" id="ARBA00023027"/>
    </source>
</evidence>